<dbReference type="EMBL" id="QCYY01002879">
    <property type="protein sequence ID" value="ROT66870.1"/>
    <property type="molecule type" value="Genomic_DNA"/>
</dbReference>
<dbReference type="Proteomes" id="UP000283509">
    <property type="component" value="Unassembled WGS sequence"/>
</dbReference>
<dbReference type="Gene3D" id="1.10.287.70">
    <property type="match status" value="1"/>
</dbReference>
<dbReference type="AlphaFoldDB" id="A0A3R7NU97"/>
<sequence>MMSFKQWLALLGIYTIYMLIGAAVFISLEKDNEMAGREELLDLKGRVIDFVTGLDNESRPGAEVVLVDVGGVCGHDFLAAEADVPLTWINQLLDWPAGFLYCWIFGQDEAKNERKRTCLRLLPHHRSFSLSEVCRESAPVDLQRKWHRKKLAVA</sequence>
<evidence type="ECO:0000256" key="1">
    <source>
        <dbReference type="SAM" id="Phobius"/>
    </source>
</evidence>
<reference evidence="2 3" key="1">
    <citation type="submission" date="2018-04" db="EMBL/GenBank/DDBJ databases">
        <authorList>
            <person name="Zhang X."/>
            <person name="Yuan J."/>
            <person name="Li F."/>
            <person name="Xiang J."/>
        </authorList>
    </citation>
    <scope>NUCLEOTIDE SEQUENCE [LARGE SCALE GENOMIC DNA]</scope>
    <source>
        <tissue evidence="2">Muscle</tissue>
    </source>
</reference>
<proteinExistence type="predicted"/>
<name>A0A3R7NU97_PENVA</name>
<keyword evidence="1" id="KW-0472">Membrane</keyword>
<comment type="caution">
    <text evidence="2">The sequence shown here is derived from an EMBL/GenBank/DDBJ whole genome shotgun (WGS) entry which is preliminary data.</text>
</comment>
<evidence type="ECO:0000313" key="3">
    <source>
        <dbReference type="Proteomes" id="UP000283509"/>
    </source>
</evidence>
<reference evidence="2 3" key="2">
    <citation type="submission" date="2019-01" db="EMBL/GenBank/DDBJ databases">
        <title>The decoding of complex shrimp genome reveals the adaptation for benthos swimmer, frequently molting mechanism and breeding impact on genome.</title>
        <authorList>
            <person name="Sun Y."/>
            <person name="Gao Y."/>
            <person name="Yu Y."/>
        </authorList>
    </citation>
    <scope>NUCLEOTIDE SEQUENCE [LARGE SCALE GENOMIC DNA]</scope>
    <source>
        <tissue evidence="2">Muscle</tissue>
    </source>
</reference>
<gene>
    <name evidence="2" type="ORF">C7M84_015062</name>
</gene>
<protein>
    <submittedName>
        <fullName evidence="2">Uncharacterized protein</fullName>
    </submittedName>
</protein>
<keyword evidence="3" id="KW-1185">Reference proteome</keyword>
<feature type="transmembrane region" description="Helical" evidence="1">
    <location>
        <begin position="6"/>
        <end position="28"/>
    </location>
</feature>
<accession>A0A3R7NU97</accession>
<organism evidence="2 3">
    <name type="scientific">Penaeus vannamei</name>
    <name type="common">Whiteleg shrimp</name>
    <name type="synonym">Litopenaeus vannamei</name>
    <dbReference type="NCBI Taxonomy" id="6689"/>
    <lineage>
        <taxon>Eukaryota</taxon>
        <taxon>Metazoa</taxon>
        <taxon>Ecdysozoa</taxon>
        <taxon>Arthropoda</taxon>
        <taxon>Crustacea</taxon>
        <taxon>Multicrustacea</taxon>
        <taxon>Malacostraca</taxon>
        <taxon>Eumalacostraca</taxon>
        <taxon>Eucarida</taxon>
        <taxon>Decapoda</taxon>
        <taxon>Dendrobranchiata</taxon>
        <taxon>Penaeoidea</taxon>
        <taxon>Penaeidae</taxon>
        <taxon>Penaeus</taxon>
    </lineage>
</organism>
<evidence type="ECO:0000313" key="2">
    <source>
        <dbReference type="EMBL" id="ROT66870.1"/>
    </source>
</evidence>
<dbReference type="OrthoDB" id="297496at2759"/>
<keyword evidence="1" id="KW-0812">Transmembrane</keyword>
<keyword evidence="1" id="KW-1133">Transmembrane helix</keyword>